<dbReference type="RefSeq" id="WP_171645297.1">
    <property type="nucleotide sequence ID" value="NZ_WHOA01000143.1"/>
</dbReference>
<evidence type="ECO:0000256" key="2">
    <source>
        <dbReference type="ARBA" id="ARBA00007400"/>
    </source>
</evidence>
<organism evidence="5 6">
    <name type="scientific">Paenibacillus phytorum</name>
    <dbReference type="NCBI Taxonomy" id="2654977"/>
    <lineage>
        <taxon>Bacteria</taxon>
        <taxon>Bacillati</taxon>
        <taxon>Bacillota</taxon>
        <taxon>Bacilli</taxon>
        <taxon>Bacillales</taxon>
        <taxon>Paenibacillaceae</taxon>
        <taxon>Paenibacillus</taxon>
    </lineage>
</organism>
<dbReference type="GO" id="GO:0016746">
    <property type="term" value="F:acyltransferase activity"/>
    <property type="evidence" value="ECO:0007669"/>
    <property type="project" value="UniProtKB-KW"/>
</dbReference>
<gene>
    <name evidence="5" type="ORF">GC098_21215</name>
</gene>
<feature type="transmembrane region" description="Helical" evidence="3">
    <location>
        <begin position="274"/>
        <end position="294"/>
    </location>
</feature>
<dbReference type="Proteomes" id="UP000616779">
    <property type="component" value="Unassembled WGS sequence"/>
</dbReference>
<keyword evidence="3" id="KW-1133">Transmembrane helix</keyword>
<evidence type="ECO:0000259" key="4">
    <source>
        <dbReference type="Pfam" id="PF01757"/>
    </source>
</evidence>
<comment type="similarity">
    <text evidence="2">Belongs to the acyltransferase 3 family.</text>
</comment>
<evidence type="ECO:0000256" key="1">
    <source>
        <dbReference type="ARBA" id="ARBA00004370"/>
    </source>
</evidence>
<feature type="transmembrane region" description="Helical" evidence="3">
    <location>
        <begin position="32"/>
        <end position="52"/>
    </location>
</feature>
<feature type="transmembrane region" description="Helical" evidence="3">
    <location>
        <begin position="235"/>
        <end position="253"/>
    </location>
</feature>
<dbReference type="PANTHER" id="PTHR37312">
    <property type="entry name" value="MEMBRANE-BOUND ACYLTRANSFERASE YKRP-RELATED"/>
    <property type="match status" value="1"/>
</dbReference>
<feature type="domain" description="Acyltransferase 3" evidence="4">
    <location>
        <begin position="7"/>
        <end position="328"/>
    </location>
</feature>
<keyword evidence="5" id="KW-0808">Transferase</keyword>
<accession>A0ABX1XZ67</accession>
<proteinExistence type="inferred from homology"/>
<feature type="transmembrane region" description="Helical" evidence="3">
    <location>
        <begin position="314"/>
        <end position="334"/>
    </location>
</feature>
<keyword evidence="3" id="KW-0472">Membrane</keyword>
<keyword evidence="3" id="KW-0812">Transmembrane</keyword>
<protein>
    <submittedName>
        <fullName evidence="5">Acyltransferase family protein</fullName>
    </submittedName>
</protein>
<evidence type="ECO:0000313" key="6">
    <source>
        <dbReference type="Proteomes" id="UP000616779"/>
    </source>
</evidence>
<feature type="transmembrane region" description="Helical" evidence="3">
    <location>
        <begin position="64"/>
        <end position="88"/>
    </location>
</feature>
<dbReference type="EMBL" id="WHOA01000143">
    <property type="protein sequence ID" value="NOU73887.1"/>
    <property type="molecule type" value="Genomic_DNA"/>
</dbReference>
<evidence type="ECO:0000256" key="3">
    <source>
        <dbReference type="SAM" id="Phobius"/>
    </source>
</evidence>
<feature type="transmembrane region" description="Helical" evidence="3">
    <location>
        <begin position="108"/>
        <end position="133"/>
    </location>
</feature>
<sequence length="356" mass="42002">MDSKRTAWIDIYKGIAIICMVIGHTWSPWTPFIYLFHMPAFLFISGFTTNYGKYKLTEFFYKRVQSLLIPYISINIFFILIRIALRYFKIDSYFYNDSIYFFPTIKQFILHLSTVDFAGATWFLIVLFLSSIVSKVIYDFTRSMNYKFTVQLLSILFLYFLAYYLFSHKIILPYMVDLMLAGSFYFTLGSIFRGKVIFEQEINKRIAIPVSLIIIFLFGQYIHPQMNWPTRSFSSPMINFITSISGIYLLYIISNIITKFDILRSIFVYIGRRTLAILILHFMIFRITFVLFFFVGLLDLGYLKELTPRANNHFWHGLTISTIISILLIERLLAKNNILSFLFLGKNANPKKRIIK</sequence>
<dbReference type="InterPro" id="IPR002656">
    <property type="entry name" value="Acyl_transf_3_dom"/>
</dbReference>
<feature type="transmembrane region" description="Helical" evidence="3">
    <location>
        <begin position="206"/>
        <end position="223"/>
    </location>
</feature>
<feature type="transmembrane region" description="Helical" evidence="3">
    <location>
        <begin position="172"/>
        <end position="194"/>
    </location>
</feature>
<feature type="transmembrane region" description="Helical" evidence="3">
    <location>
        <begin position="7"/>
        <end position="26"/>
    </location>
</feature>
<keyword evidence="5" id="KW-0012">Acyltransferase</keyword>
<name>A0ABX1XZ67_9BACL</name>
<dbReference type="PANTHER" id="PTHR37312:SF1">
    <property type="entry name" value="MEMBRANE-BOUND ACYLTRANSFERASE YKRP-RELATED"/>
    <property type="match status" value="1"/>
</dbReference>
<dbReference type="InterPro" id="IPR052734">
    <property type="entry name" value="Nod_factor_acetyltransferase"/>
</dbReference>
<feature type="transmembrane region" description="Helical" evidence="3">
    <location>
        <begin position="145"/>
        <end position="166"/>
    </location>
</feature>
<evidence type="ECO:0000313" key="5">
    <source>
        <dbReference type="EMBL" id="NOU73887.1"/>
    </source>
</evidence>
<comment type="caution">
    <text evidence="5">The sequence shown here is derived from an EMBL/GenBank/DDBJ whole genome shotgun (WGS) entry which is preliminary data.</text>
</comment>
<comment type="subcellular location">
    <subcellularLocation>
        <location evidence="1">Membrane</location>
    </subcellularLocation>
</comment>
<reference evidence="5 6" key="1">
    <citation type="submission" date="2019-10" db="EMBL/GenBank/DDBJ databases">
        <title>Description of Paenibacillus terrestris sp. nov.</title>
        <authorList>
            <person name="Carlier A."/>
            <person name="Qi S."/>
        </authorList>
    </citation>
    <scope>NUCLEOTIDE SEQUENCE [LARGE SCALE GENOMIC DNA]</scope>
    <source>
        <strain evidence="5 6">LMG 31458</strain>
    </source>
</reference>
<keyword evidence="6" id="KW-1185">Reference proteome</keyword>
<dbReference type="Pfam" id="PF01757">
    <property type="entry name" value="Acyl_transf_3"/>
    <property type="match status" value="1"/>
</dbReference>